<protein>
    <submittedName>
        <fullName evidence="1">Uncharacterized protein</fullName>
    </submittedName>
</protein>
<accession>A0A0A8XWJ1</accession>
<dbReference type="AlphaFoldDB" id="A0A0A8XWJ1"/>
<dbReference type="EMBL" id="GBRH01279654">
    <property type="protein sequence ID" value="JAD18241.1"/>
    <property type="molecule type" value="Transcribed_RNA"/>
</dbReference>
<organism evidence="1">
    <name type="scientific">Arundo donax</name>
    <name type="common">Giant reed</name>
    <name type="synonym">Donax arundinaceus</name>
    <dbReference type="NCBI Taxonomy" id="35708"/>
    <lineage>
        <taxon>Eukaryota</taxon>
        <taxon>Viridiplantae</taxon>
        <taxon>Streptophyta</taxon>
        <taxon>Embryophyta</taxon>
        <taxon>Tracheophyta</taxon>
        <taxon>Spermatophyta</taxon>
        <taxon>Magnoliopsida</taxon>
        <taxon>Liliopsida</taxon>
        <taxon>Poales</taxon>
        <taxon>Poaceae</taxon>
        <taxon>PACMAD clade</taxon>
        <taxon>Arundinoideae</taxon>
        <taxon>Arundineae</taxon>
        <taxon>Arundo</taxon>
    </lineage>
</organism>
<evidence type="ECO:0000313" key="1">
    <source>
        <dbReference type="EMBL" id="JAD18241.1"/>
    </source>
</evidence>
<reference evidence="1" key="2">
    <citation type="journal article" date="2015" name="Data Brief">
        <title>Shoot transcriptome of the giant reed, Arundo donax.</title>
        <authorList>
            <person name="Barrero R.A."/>
            <person name="Guerrero F.D."/>
            <person name="Moolhuijzen P."/>
            <person name="Goolsby J.A."/>
            <person name="Tidwell J."/>
            <person name="Bellgard S.E."/>
            <person name="Bellgard M.I."/>
        </authorList>
    </citation>
    <scope>NUCLEOTIDE SEQUENCE</scope>
    <source>
        <tissue evidence="1">Shoot tissue taken approximately 20 cm above the soil surface</tissue>
    </source>
</reference>
<reference evidence="1" key="1">
    <citation type="submission" date="2014-09" db="EMBL/GenBank/DDBJ databases">
        <authorList>
            <person name="Magalhaes I.L.F."/>
            <person name="Oliveira U."/>
            <person name="Santos F.R."/>
            <person name="Vidigal T.H.D.A."/>
            <person name="Brescovit A.D."/>
            <person name="Santos A.J."/>
        </authorList>
    </citation>
    <scope>NUCLEOTIDE SEQUENCE</scope>
    <source>
        <tissue evidence="1">Shoot tissue taken approximately 20 cm above the soil surface</tissue>
    </source>
</reference>
<proteinExistence type="predicted"/>
<name>A0A0A8XWJ1_ARUDO</name>
<sequence>MHRNSNIDAVMLIQLCLLQSATQSIAIPPKGTNVQELEHVQYARNTLH</sequence>